<comment type="caution">
    <text evidence="5">The sequence shown here is derived from an EMBL/GenBank/DDBJ whole genome shotgun (WGS) entry which is preliminary data.</text>
</comment>
<sequence length="415" mass="43374">MPAEPPQPDHPTPAGDDAQRWHSTTYGRPGRRPVRAAAQAPGREQRLAELRSPAPAADRPGHGGGRDAGQGGGQGRGPQVRRAPDPRPARRRANVRRRRVLAVVAVLVVLAVAYPVVLAARGWSAVDRVAALPTGDRPAATPGTTYLIVGSDSRDGLSPEEIAEYSAGGDDISGQRTDTIMLLHVPAGGGPAALISVPRDSYVPIPGHDKNKINAAFATGGAPLLVQTVEGVSGLRVDHYVETGFGGFARIVDAVGGVEMCPATAVDDVRAGLDIQAGCQTMDGRTALGYARYRYSDVNGDFGRVQRQRELLGAITAKAASPATLLNPFRAFPLASAGGGAVTLDDDSSVTDLVGFLRGMRAATGADGVSMTVPVSDPNLRTSHGVAVKWDTEEALAMFEDLKRDDTQALRSLTP</sequence>
<dbReference type="EMBL" id="JACCBB010000001">
    <property type="protein sequence ID" value="NYD21816.1"/>
    <property type="molecule type" value="Genomic_DNA"/>
</dbReference>
<feature type="region of interest" description="Disordered" evidence="2">
    <location>
        <begin position="1"/>
        <end position="93"/>
    </location>
</feature>
<organism evidence="5 6">
    <name type="scientific">Kineococcus aurantiacus</name>
    <dbReference type="NCBI Taxonomy" id="37633"/>
    <lineage>
        <taxon>Bacteria</taxon>
        <taxon>Bacillati</taxon>
        <taxon>Actinomycetota</taxon>
        <taxon>Actinomycetes</taxon>
        <taxon>Kineosporiales</taxon>
        <taxon>Kineosporiaceae</taxon>
        <taxon>Kineococcus</taxon>
    </lineage>
</organism>
<keyword evidence="6" id="KW-1185">Reference proteome</keyword>
<dbReference type="PANTHER" id="PTHR33392">
    <property type="entry name" value="POLYISOPRENYL-TEICHOIC ACID--PEPTIDOGLYCAN TEICHOIC ACID TRANSFERASE TAGU"/>
    <property type="match status" value="1"/>
</dbReference>
<feature type="compositionally biased region" description="Gly residues" evidence="2">
    <location>
        <begin position="66"/>
        <end position="76"/>
    </location>
</feature>
<dbReference type="NCBIfam" id="TIGR00350">
    <property type="entry name" value="lytR_cpsA_psr"/>
    <property type="match status" value="1"/>
</dbReference>
<evidence type="ECO:0000259" key="4">
    <source>
        <dbReference type="Pfam" id="PF03816"/>
    </source>
</evidence>
<evidence type="ECO:0000313" key="6">
    <source>
        <dbReference type="Proteomes" id="UP000521922"/>
    </source>
</evidence>
<dbReference type="PANTHER" id="PTHR33392:SF6">
    <property type="entry name" value="POLYISOPRENYL-TEICHOIC ACID--PEPTIDOGLYCAN TEICHOIC ACID TRANSFERASE TAGU"/>
    <property type="match status" value="1"/>
</dbReference>
<protein>
    <submittedName>
        <fullName evidence="5">LCP family protein required for cell wall assembly</fullName>
    </submittedName>
</protein>
<keyword evidence="3" id="KW-0472">Membrane</keyword>
<feature type="domain" description="Cell envelope-related transcriptional attenuator" evidence="4">
    <location>
        <begin position="176"/>
        <end position="320"/>
    </location>
</feature>
<evidence type="ECO:0000256" key="3">
    <source>
        <dbReference type="SAM" id="Phobius"/>
    </source>
</evidence>
<keyword evidence="3" id="KW-1133">Transmembrane helix</keyword>
<dbReference type="Pfam" id="PF03816">
    <property type="entry name" value="LytR_cpsA_psr"/>
    <property type="match status" value="1"/>
</dbReference>
<dbReference type="Gene3D" id="3.40.630.190">
    <property type="entry name" value="LCP protein"/>
    <property type="match status" value="1"/>
</dbReference>
<keyword evidence="3" id="KW-0812">Transmembrane</keyword>
<reference evidence="5 6" key="1">
    <citation type="submission" date="2020-07" db="EMBL/GenBank/DDBJ databases">
        <title>Sequencing the genomes of 1000 actinobacteria strains.</title>
        <authorList>
            <person name="Klenk H.-P."/>
        </authorList>
    </citation>
    <scope>NUCLEOTIDE SEQUENCE [LARGE SCALE GENOMIC DNA]</scope>
    <source>
        <strain evidence="5 6">DSM 7487</strain>
    </source>
</reference>
<name>A0A7Y9AUN9_9ACTN</name>
<dbReference type="InterPro" id="IPR004474">
    <property type="entry name" value="LytR_CpsA_psr"/>
</dbReference>
<dbReference type="InterPro" id="IPR050922">
    <property type="entry name" value="LytR/CpsA/Psr_CW_biosynth"/>
</dbReference>
<evidence type="ECO:0000313" key="5">
    <source>
        <dbReference type="EMBL" id="NYD21816.1"/>
    </source>
</evidence>
<gene>
    <name evidence="5" type="ORF">BJ968_001356</name>
</gene>
<feature type="compositionally biased region" description="Pro residues" evidence="2">
    <location>
        <begin position="1"/>
        <end position="11"/>
    </location>
</feature>
<accession>A0A7Y9AUN9</accession>
<dbReference type="Proteomes" id="UP000521922">
    <property type="component" value="Unassembled WGS sequence"/>
</dbReference>
<dbReference type="RefSeq" id="WP_179750381.1">
    <property type="nucleotide sequence ID" value="NZ_BAAAGN010000005.1"/>
</dbReference>
<evidence type="ECO:0000256" key="2">
    <source>
        <dbReference type="SAM" id="MobiDB-lite"/>
    </source>
</evidence>
<dbReference type="AlphaFoldDB" id="A0A7Y9AUN9"/>
<feature type="transmembrane region" description="Helical" evidence="3">
    <location>
        <begin position="100"/>
        <end position="123"/>
    </location>
</feature>
<evidence type="ECO:0000256" key="1">
    <source>
        <dbReference type="ARBA" id="ARBA00006068"/>
    </source>
</evidence>
<proteinExistence type="inferred from homology"/>
<comment type="similarity">
    <text evidence="1">Belongs to the LytR/CpsA/Psr (LCP) family.</text>
</comment>